<dbReference type="InterPro" id="IPR015422">
    <property type="entry name" value="PyrdxlP-dep_Trfase_small"/>
</dbReference>
<name>A0ABY4HEJ5_9BACI</name>
<dbReference type="InterPro" id="IPR004839">
    <property type="entry name" value="Aminotransferase_I/II_large"/>
</dbReference>
<dbReference type="RefSeq" id="WP_245032191.1">
    <property type="nucleotide sequence ID" value="NZ_CP095075.1"/>
</dbReference>
<evidence type="ECO:0000256" key="2">
    <source>
        <dbReference type="ARBA" id="ARBA00012224"/>
    </source>
</evidence>
<protein>
    <recommendedName>
        <fullName evidence="2">cysteine-S-conjugate beta-lyase</fullName>
        <ecNumber evidence="2">4.4.1.13</ecNumber>
    </recommendedName>
</protein>
<proteinExistence type="inferred from homology"/>
<reference evidence="7" key="1">
    <citation type="submission" date="2022-04" db="EMBL/GenBank/DDBJ databases">
        <title>Halobacillus sp. isolated from saltern.</title>
        <authorList>
            <person name="Won M."/>
            <person name="Lee C.-M."/>
            <person name="Woen H.-Y."/>
            <person name="Kwon S.-W."/>
        </authorList>
    </citation>
    <scope>NUCLEOTIDE SEQUENCE</scope>
    <source>
        <strain evidence="7">SSHM10-5</strain>
    </source>
</reference>
<dbReference type="Gene3D" id="3.90.1150.10">
    <property type="entry name" value="Aspartate Aminotransferase, domain 1"/>
    <property type="match status" value="1"/>
</dbReference>
<comment type="similarity">
    <text evidence="5">Belongs to the class-II pyridoxal-phosphate-dependent aminotransferase family. MalY/PatB cystathionine beta-lyase subfamily.</text>
</comment>
<dbReference type="Gene3D" id="3.40.640.10">
    <property type="entry name" value="Type I PLP-dependent aspartate aminotransferase-like (Major domain)"/>
    <property type="match status" value="1"/>
</dbReference>
<evidence type="ECO:0000256" key="3">
    <source>
        <dbReference type="ARBA" id="ARBA00022898"/>
    </source>
</evidence>
<evidence type="ECO:0000259" key="6">
    <source>
        <dbReference type="Pfam" id="PF00155"/>
    </source>
</evidence>
<dbReference type="EMBL" id="CP095075">
    <property type="protein sequence ID" value="UOR11840.1"/>
    <property type="molecule type" value="Genomic_DNA"/>
</dbReference>
<keyword evidence="3" id="KW-0663">Pyridoxal phosphate</keyword>
<dbReference type="GO" id="GO:0008483">
    <property type="term" value="F:transaminase activity"/>
    <property type="evidence" value="ECO:0007669"/>
    <property type="project" value="UniProtKB-KW"/>
</dbReference>
<dbReference type="InterPro" id="IPR051798">
    <property type="entry name" value="Class-II_PLP-Dep_Aminotrans"/>
</dbReference>
<evidence type="ECO:0000256" key="4">
    <source>
        <dbReference type="ARBA" id="ARBA00023239"/>
    </source>
</evidence>
<gene>
    <name evidence="7" type="ORF">MUO15_20145</name>
</gene>
<dbReference type="InterPro" id="IPR015424">
    <property type="entry name" value="PyrdxlP-dep_Trfase"/>
</dbReference>
<dbReference type="PANTHER" id="PTHR43525">
    <property type="entry name" value="PROTEIN MALY"/>
    <property type="match status" value="1"/>
</dbReference>
<dbReference type="InterPro" id="IPR027619">
    <property type="entry name" value="C-S_lyase_PatB-like"/>
</dbReference>
<dbReference type="PANTHER" id="PTHR43525:SF1">
    <property type="entry name" value="PROTEIN MALY"/>
    <property type="match status" value="1"/>
</dbReference>
<evidence type="ECO:0000313" key="8">
    <source>
        <dbReference type="Proteomes" id="UP000830326"/>
    </source>
</evidence>
<dbReference type="NCBIfam" id="TIGR04350">
    <property type="entry name" value="C_S_lyase_PatB"/>
    <property type="match status" value="1"/>
</dbReference>
<dbReference type="Proteomes" id="UP000830326">
    <property type="component" value="Chromosome"/>
</dbReference>
<evidence type="ECO:0000256" key="5">
    <source>
        <dbReference type="ARBA" id="ARBA00037974"/>
    </source>
</evidence>
<keyword evidence="4" id="KW-0456">Lyase</keyword>
<keyword evidence="8" id="KW-1185">Reference proteome</keyword>
<organism evidence="7 8">
    <name type="scientific">Halobacillus amylolyticus</name>
    <dbReference type="NCBI Taxonomy" id="2932259"/>
    <lineage>
        <taxon>Bacteria</taxon>
        <taxon>Bacillati</taxon>
        <taxon>Bacillota</taxon>
        <taxon>Bacilli</taxon>
        <taxon>Bacillales</taxon>
        <taxon>Bacillaceae</taxon>
        <taxon>Halobacillus</taxon>
    </lineage>
</organism>
<comment type="cofactor">
    <cofactor evidence="1">
        <name>pyridoxal 5'-phosphate</name>
        <dbReference type="ChEBI" id="CHEBI:597326"/>
    </cofactor>
</comment>
<keyword evidence="7" id="KW-0808">Transferase</keyword>
<evidence type="ECO:0000313" key="7">
    <source>
        <dbReference type="EMBL" id="UOR11840.1"/>
    </source>
</evidence>
<dbReference type="InterPro" id="IPR015421">
    <property type="entry name" value="PyrdxlP-dep_Trfase_major"/>
</dbReference>
<dbReference type="SUPFAM" id="SSF53383">
    <property type="entry name" value="PLP-dependent transferases"/>
    <property type="match status" value="1"/>
</dbReference>
<evidence type="ECO:0000256" key="1">
    <source>
        <dbReference type="ARBA" id="ARBA00001933"/>
    </source>
</evidence>
<dbReference type="CDD" id="cd00609">
    <property type="entry name" value="AAT_like"/>
    <property type="match status" value="1"/>
</dbReference>
<accession>A0ABY4HEJ5</accession>
<sequence length="389" mass="44465">MSHFSEMTVRKGTRSVKWDLAEEIYNDPDVLPMWVADMDFKAPEAVINALTSRVEHGIFGYTMPDDALKSTIVNWLEQRHNWKTAKDWITYSPGVIPSLHMAVQSLTSKEDAILIQTPVYPPFYSVVKDHNRTLVTNPLVFKNESYSIDFDDFEAKIKDHKVKLFILCNPHNPVGRVWTREELVRMNNICLEHGVTVISDEIHSDLIYSEYKHVPIATLSKEASNNTVTCLSPTKTFNLAGLQASYLVTENEEIRTKLTAHFNKQGMFMLNTLGITALESAYQQGEEWLEELIETLEFNRNYVTERLHKETDALRVIPAEGTYLLWIDCRKLNLSQSDLKSFMQKQAKVGLNDGASFGEEGKSFMRMNIAAPRELIEKGVSRIIQAVEK</sequence>
<feature type="domain" description="Aminotransferase class I/classII large" evidence="6">
    <location>
        <begin position="35"/>
        <end position="383"/>
    </location>
</feature>
<dbReference type="Pfam" id="PF00155">
    <property type="entry name" value="Aminotran_1_2"/>
    <property type="match status" value="1"/>
</dbReference>
<keyword evidence="7" id="KW-0032">Aminotransferase</keyword>
<dbReference type="EC" id="4.4.1.13" evidence="2"/>